<dbReference type="PROSITE" id="PS51257">
    <property type="entry name" value="PROKAR_LIPOPROTEIN"/>
    <property type="match status" value="1"/>
</dbReference>
<keyword evidence="4" id="KW-1185">Reference proteome</keyword>
<feature type="chain" id="PRO_5046358664" evidence="2">
    <location>
        <begin position="19"/>
        <end position="357"/>
    </location>
</feature>
<evidence type="ECO:0000313" key="4">
    <source>
        <dbReference type="Proteomes" id="UP001589838"/>
    </source>
</evidence>
<evidence type="ECO:0000256" key="1">
    <source>
        <dbReference type="ARBA" id="ARBA00022729"/>
    </source>
</evidence>
<organism evidence="3 4">
    <name type="scientific">Halalkalibacter kiskunsagensis</name>
    <dbReference type="NCBI Taxonomy" id="1548599"/>
    <lineage>
        <taxon>Bacteria</taxon>
        <taxon>Bacillati</taxon>
        <taxon>Bacillota</taxon>
        <taxon>Bacilli</taxon>
        <taxon>Bacillales</taxon>
        <taxon>Bacillaceae</taxon>
        <taxon>Halalkalibacter</taxon>
    </lineage>
</organism>
<dbReference type="RefSeq" id="WP_335962063.1">
    <property type="nucleotide sequence ID" value="NZ_JAXBLX010000023.1"/>
</dbReference>
<dbReference type="EMBL" id="JBHLUX010000013">
    <property type="protein sequence ID" value="MFC0469855.1"/>
    <property type="molecule type" value="Genomic_DNA"/>
</dbReference>
<keyword evidence="1 2" id="KW-0732">Signal</keyword>
<reference evidence="3 4" key="1">
    <citation type="submission" date="2024-09" db="EMBL/GenBank/DDBJ databases">
        <authorList>
            <person name="Sun Q."/>
            <person name="Mori K."/>
        </authorList>
    </citation>
    <scope>NUCLEOTIDE SEQUENCE [LARGE SCALE GENOMIC DNA]</scope>
    <source>
        <strain evidence="3 4">NCAIM B.02610</strain>
    </source>
</reference>
<dbReference type="PANTHER" id="PTHR30006:SF2">
    <property type="entry name" value="ABC TRANSPORTER SUBSTRATE-BINDING PROTEIN"/>
    <property type="match status" value="1"/>
</dbReference>
<dbReference type="PANTHER" id="PTHR30006">
    <property type="entry name" value="THIAMINE-BINDING PERIPLASMIC PROTEIN-RELATED"/>
    <property type="match status" value="1"/>
</dbReference>
<dbReference type="Proteomes" id="UP001589838">
    <property type="component" value="Unassembled WGS sequence"/>
</dbReference>
<gene>
    <name evidence="3" type="ORF">ACFFHM_04725</name>
</gene>
<dbReference type="SUPFAM" id="SSF53850">
    <property type="entry name" value="Periplasmic binding protein-like II"/>
    <property type="match status" value="1"/>
</dbReference>
<name>A0ABV6KA99_9BACI</name>
<proteinExistence type="predicted"/>
<evidence type="ECO:0000256" key="2">
    <source>
        <dbReference type="SAM" id="SignalP"/>
    </source>
</evidence>
<dbReference type="InterPro" id="IPR001188">
    <property type="entry name" value="Sperm_putr-bd"/>
</dbReference>
<dbReference type="Gene3D" id="3.40.190.10">
    <property type="entry name" value="Periplasmic binding protein-like II"/>
    <property type="match status" value="2"/>
</dbReference>
<sequence>MKKMMYSTWLLFSVLVLAACGENNSETEGTETGETQSGSPTELVISTWGFAEDFFRAEVYGPFEEEHNVKIVLDTGNNAERVSRIEQGSSNVDLIYLSDYYAEQGIEAGLFETINRDNIPNLEEIYDVAKAPTGEEYGPAYTIAQFGIAYNPDQTDQEISSWADLWSEELSRNITIPGITTTSGPMFLDAASRVAGNTEFNEDEAFAKLVELNPNIVTEYGGTSEFVNMFVQGEIAAGPIMEMFFAQVQESVPGAVFVSPEEGGYAVINTINVVKGTENKELAEEFINWILSKEVQEAATVSKIDSPVNTTLELTEEEAAGLTYGADVIESLHTLDMGFVNEHNDAWIDRWNRELAQ</sequence>
<dbReference type="CDD" id="cd13589">
    <property type="entry name" value="PBP2_polyamine_RpCGA009"/>
    <property type="match status" value="1"/>
</dbReference>
<feature type="signal peptide" evidence="2">
    <location>
        <begin position="1"/>
        <end position="18"/>
    </location>
</feature>
<protein>
    <submittedName>
        <fullName evidence="3">ABC transporter substrate-binding protein</fullName>
    </submittedName>
</protein>
<comment type="caution">
    <text evidence="3">The sequence shown here is derived from an EMBL/GenBank/DDBJ whole genome shotgun (WGS) entry which is preliminary data.</text>
</comment>
<evidence type="ECO:0000313" key="3">
    <source>
        <dbReference type="EMBL" id="MFC0469855.1"/>
    </source>
</evidence>
<accession>A0ABV6KA99</accession>
<dbReference type="Pfam" id="PF13343">
    <property type="entry name" value="SBP_bac_6"/>
    <property type="match status" value="1"/>
</dbReference>
<dbReference type="PRINTS" id="PR00909">
    <property type="entry name" value="SPERMDNBNDNG"/>
</dbReference>